<dbReference type="Proteomes" id="UP000593571">
    <property type="component" value="Unassembled WGS sequence"/>
</dbReference>
<evidence type="ECO:0000313" key="2">
    <source>
        <dbReference type="Proteomes" id="UP000593571"/>
    </source>
</evidence>
<comment type="caution">
    <text evidence="1">The sequence shown here is derived from an EMBL/GenBank/DDBJ whole genome shotgun (WGS) entry which is preliminary data.</text>
</comment>
<organism evidence="1 2">
    <name type="scientific">Rousettus aegyptiacus</name>
    <name type="common">Egyptian fruit bat</name>
    <name type="synonym">Pteropus aegyptiacus</name>
    <dbReference type="NCBI Taxonomy" id="9407"/>
    <lineage>
        <taxon>Eukaryota</taxon>
        <taxon>Metazoa</taxon>
        <taxon>Chordata</taxon>
        <taxon>Craniata</taxon>
        <taxon>Vertebrata</taxon>
        <taxon>Euteleostomi</taxon>
        <taxon>Mammalia</taxon>
        <taxon>Eutheria</taxon>
        <taxon>Laurasiatheria</taxon>
        <taxon>Chiroptera</taxon>
        <taxon>Yinpterochiroptera</taxon>
        <taxon>Pteropodoidea</taxon>
        <taxon>Pteropodidae</taxon>
        <taxon>Rousettinae</taxon>
        <taxon>Rousettus</taxon>
    </lineage>
</organism>
<keyword evidence="2" id="KW-1185">Reference proteome</keyword>
<sequence>MELVAPGCMSPQKSQNLGTRFRATCQRKRAVGCTMCKRKNCQTDHPKSKRPSGVWKIIRPGLTPLQLRLTISQQQTVFVSHQENAVRSANTNQCTVVNARLSFGQHTAAANSHMISFCSLLQHL</sequence>
<gene>
    <name evidence="1" type="ORF">HJG63_010555</name>
</gene>
<dbReference type="AlphaFoldDB" id="A0A7J8ILW0"/>
<proteinExistence type="predicted"/>
<name>A0A7J8ILW0_ROUAE</name>
<reference evidence="1 2" key="1">
    <citation type="journal article" date="2020" name="Nature">
        <title>Six reference-quality genomes reveal evolution of bat adaptations.</title>
        <authorList>
            <person name="Jebb D."/>
            <person name="Huang Z."/>
            <person name="Pippel M."/>
            <person name="Hughes G.M."/>
            <person name="Lavrichenko K."/>
            <person name="Devanna P."/>
            <person name="Winkler S."/>
            <person name="Jermiin L.S."/>
            <person name="Skirmuntt E.C."/>
            <person name="Katzourakis A."/>
            <person name="Burkitt-Gray L."/>
            <person name="Ray D.A."/>
            <person name="Sullivan K.A.M."/>
            <person name="Roscito J.G."/>
            <person name="Kirilenko B.M."/>
            <person name="Davalos L.M."/>
            <person name="Corthals A.P."/>
            <person name="Power M.L."/>
            <person name="Jones G."/>
            <person name="Ransome R.D."/>
            <person name="Dechmann D.K.N."/>
            <person name="Locatelli A.G."/>
            <person name="Puechmaille S.J."/>
            <person name="Fedrigo O."/>
            <person name="Jarvis E.D."/>
            <person name="Hiller M."/>
            <person name="Vernes S.C."/>
            <person name="Myers E.W."/>
            <person name="Teeling E.C."/>
        </authorList>
    </citation>
    <scope>NUCLEOTIDE SEQUENCE [LARGE SCALE GENOMIC DNA]</scope>
    <source>
        <strain evidence="1">MRouAeg1</strain>
        <tissue evidence="1">Muscle</tissue>
    </source>
</reference>
<protein>
    <submittedName>
        <fullName evidence="1">Uncharacterized protein</fullName>
    </submittedName>
</protein>
<evidence type="ECO:0000313" key="1">
    <source>
        <dbReference type="EMBL" id="KAF6485318.1"/>
    </source>
</evidence>
<dbReference type="EMBL" id="JACASE010000003">
    <property type="protein sequence ID" value="KAF6485318.1"/>
    <property type="molecule type" value="Genomic_DNA"/>
</dbReference>
<accession>A0A7J8ILW0</accession>